<sequence>MDYFLSRKLKRIRLEFQELLGMLSIKELVTNVSFTNNYQQLHQAMLKI</sequence>
<comment type="caution">
    <text evidence="1">The sequence shown here is derived from an EMBL/GenBank/DDBJ whole genome shotgun (WGS) entry which is preliminary data.</text>
</comment>
<dbReference type="EMBL" id="JAYGJQ010000003">
    <property type="protein sequence ID" value="MEA9358457.1"/>
    <property type="molecule type" value="Genomic_DNA"/>
</dbReference>
<accession>A0ABU5W0X0</accession>
<protein>
    <submittedName>
        <fullName evidence="1">Uncharacterized protein</fullName>
    </submittedName>
</protein>
<organism evidence="1 2">
    <name type="scientific">Bacteriovorax antarcticus</name>
    <dbReference type="NCBI Taxonomy" id="3088717"/>
    <lineage>
        <taxon>Bacteria</taxon>
        <taxon>Pseudomonadati</taxon>
        <taxon>Bdellovibrionota</taxon>
        <taxon>Bacteriovoracia</taxon>
        <taxon>Bacteriovoracales</taxon>
        <taxon>Bacteriovoracaceae</taxon>
        <taxon>Bacteriovorax</taxon>
    </lineage>
</organism>
<dbReference type="RefSeq" id="WP_323578868.1">
    <property type="nucleotide sequence ID" value="NZ_JAYGJQ010000003.1"/>
</dbReference>
<keyword evidence="2" id="KW-1185">Reference proteome</keyword>
<gene>
    <name evidence="1" type="ORF">SHI21_19630</name>
</gene>
<reference evidence="1 2" key="1">
    <citation type="submission" date="2023-11" db="EMBL/GenBank/DDBJ databases">
        <title>A Novel Polar Bacteriovorax (B. antarcticus) Isolated from the Biocrust in Antarctica.</title>
        <authorList>
            <person name="Mun W."/>
            <person name="Choi S.Y."/>
            <person name="Mitchell R.J."/>
        </authorList>
    </citation>
    <scope>NUCLEOTIDE SEQUENCE [LARGE SCALE GENOMIC DNA]</scope>
    <source>
        <strain evidence="1 2">PP10</strain>
    </source>
</reference>
<proteinExistence type="predicted"/>
<evidence type="ECO:0000313" key="1">
    <source>
        <dbReference type="EMBL" id="MEA9358457.1"/>
    </source>
</evidence>
<evidence type="ECO:0000313" key="2">
    <source>
        <dbReference type="Proteomes" id="UP001302274"/>
    </source>
</evidence>
<dbReference type="Proteomes" id="UP001302274">
    <property type="component" value="Unassembled WGS sequence"/>
</dbReference>
<name>A0ABU5W0X0_9BACT</name>